<name>A0ABM3CSX5_SALSA</name>
<proteinExistence type="predicted"/>
<dbReference type="Proteomes" id="UP001652741">
    <property type="component" value="Chromosome ssa14"/>
</dbReference>
<feature type="transmembrane region" description="Helical" evidence="1">
    <location>
        <begin position="126"/>
        <end position="151"/>
    </location>
</feature>
<dbReference type="GeneID" id="123726588"/>
<evidence type="ECO:0000256" key="1">
    <source>
        <dbReference type="SAM" id="Phobius"/>
    </source>
</evidence>
<keyword evidence="2" id="KW-1185">Reference proteome</keyword>
<keyword evidence="1" id="KW-0812">Transmembrane</keyword>
<dbReference type="RefSeq" id="XP_045549645.1">
    <property type="nucleotide sequence ID" value="XM_045693689.1"/>
</dbReference>
<keyword evidence="1" id="KW-1133">Transmembrane helix</keyword>
<sequence>MAHRQQSWGQICRDRLAETGSLRRSWDVGKDVPVIQNEQTSQKLLQWLFFFIVALLVFALGIFSKGSFLLLITLSSNATNTVPADQKPCALLSVSCAVIGPSVLLLIKSLWKIFFKDSEKPSMKTIVWVLCVEFLVSLGTAVLTIVAMPFFGIVTNVMMLNSISILSSIFQVAAQCIARETKQFIVPPNHLISPHTVRLRALHPQLPAVEGR</sequence>
<keyword evidence="1" id="KW-0472">Membrane</keyword>
<feature type="transmembrane region" description="Helical" evidence="1">
    <location>
        <begin position="47"/>
        <end position="72"/>
    </location>
</feature>
<feature type="transmembrane region" description="Helical" evidence="1">
    <location>
        <begin position="92"/>
        <end position="114"/>
    </location>
</feature>
<accession>A0ABM3CSX5</accession>
<protein>
    <submittedName>
        <fullName evidence="3">Uncharacterized protein</fullName>
    </submittedName>
</protein>
<gene>
    <name evidence="3" type="primary">LOC123726588</name>
</gene>
<evidence type="ECO:0000313" key="3">
    <source>
        <dbReference type="RefSeq" id="XP_045549645.1"/>
    </source>
</evidence>
<organism evidence="2 3">
    <name type="scientific">Salmo salar</name>
    <name type="common">Atlantic salmon</name>
    <dbReference type="NCBI Taxonomy" id="8030"/>
    <lineage>
        <taxon>Eukaryota</taxon>
        <taxon>Metazoa</taxon>
        <taxon>Chordata</taxon>
        <taxon>Craniata</taxon>
        <taxon>Vertebrata</taxon>
        <taxon>Euteleostomi</taxon>
        <taxon>Actinopterygii</taxon>
        <taxon>Neopterygii</taxon>
        <taxon>Teleostei</taxon>
        <taxon>Protacanthopterygii</taxon>
        <taxon>Salmoniformes</taxon>
        <taxon>Salmonidae</taxon>
        <taxon>Salmoninae</taxon>
        <taxon>Salmo</taxon>
    </lineage>
</organism>
<evidence type="ECO:0000313" key="2">
    <source>
        <dbReference type="Proteomes" id="UP001652741"/>
    </source>
</evidence>
<reference evidence="3" key="1">
    <citation type="submission" date="2025-08" db="UniProtKB">
        <authorList>
            <consortium name="RefSeq"/>
        </authorList>
    </citation>
    <scope>IDENTIFICATION</scope>
</reference>
<feature type="transmembrane region" description="Helical" evidence="1">
    <location>
        <begin position="157"/>
        <end position="178"/>
    </location>
</feature>